<feature type="region of interest" description="Disordered" evidence="1">
    <location>
        <begin position="65"/>
        <end position="107"/>
    </location>
</feature>
<dbReference type="STRING" id="101091.A0A1C7NEH0"/>
<dbReference type="Pfam" id="PF00134">
    <property type="entry name" value="Cyclin_N"/>
    <property type="match status" value="1"/>
</dbReference>
<dbReference type="GO" id="GO:0016538">
    <property type="term" value="F:cyclin-dependent protein serine/threonine kinase regulator activity"/>
    <property type="evidence" value="ECO:0007669"/>
    <property type="project" value="TreeGrafter"/>
</dbReference>
<dbReference type="GO" id="GO:0019901">
    <property type="term" value="F:protein kinase binding"/>
    <property type="evidence" value="ECO:0007669"/>
    <property type="project" value="InterPro"/>
</dbReference>
<keyword evidence="4" id="KW-1185">Reference proteome</keyword>
<organism evidence="3 4">
    <name type="scientific">Choanephora cucurbitarum</name>
    <dbReference type="NCBI Taxonomy" id="101091"/>
    <lineage>
        <taxon>Eukaryota</taxon>
        <taxon>Fungi</taxon>
        <taxon>Fungi incertae sedis</taxon>
        <taxon>Mucoromycota</taxon>
        <taxon>Mucoromycotina</taxon>
        <taxon>Mucoromycetes</taxon>
        <taxon>Mucorales</taxon>
        <taxon>Mucorineae</taxon>
        <taxon>Choanephoraceae</taxon>
        <taxon>Choanephoroideae</taxon>
        <taxon>Choanephora</taxon>
    </lineage>
</organism>
<reference evidence="3 4" key="1">
    <citation type="submission" date="2016-03" db="EMBL/GenBank/DDBJ databases">
        <title>Choanephora cucurbitarum.</title>
        <authorList>
            <person name="Min B."/>
            <person name="Park H."/>
            <person name="Park J.-H."/>
            <person name="Shin H.-D."/>
            <person name="Choi I.-G."/>
        </authorList>
    </citation>
    <scope>NUCLEOTIDE SEQUENCE [LARGE SCALE GENOMIC DNA]</scope>
    <source>
        <strain evidence="3 4">KUS-F28377</strain>
    </source>
</reference>
<name>A0A1C7NEH0_9FUNG</name>
<evidence type="ECO:0000313" key="4">
    <source>
        <dbReference type="Proteomes" id="UP000093000"/>
    </source>
</evidence>
<dbReference type="InterPro" id="IPR006671">
    <property type="entry name" value="Cyclin_N"/>
</dbReference>
<dbReference type="CDD" id="cd20557">
    <property type="entry name" value="CYCLIN_ScPCL1-like"/>
    <property type="match status" value="1"/>
</dbReference>
<dbReference type="PANTHER" id="PTHR15615">
    <property type="match status" value="1"/>
</dbReference>
<dbReference type="EMBL" id="LUGH01000218">
    <property type="protein sequence ID" value="OBZ87502.1"/>
    <property type="molecule type" value="Genomic_DNA"/>
</dbReference>
<dbReference type="Proteomes" id="UP000093000">
    <property type="component" value="Unassembled WGS sequence"/>
</dbReference>
<dbReference type="InterPro" id="IPR036915">
    <property type="entry name" value="Cyclin-like_sf"/>
</dbReference>
<evidence type="ECO:0000259" key="2">
    <source>
        <dbReference type="Pfam" id="PF00134"/>
    </source>
</evidence>
<dbReference type="SUPFAM" id="SSF47954">
    <property type="entry name" value="Cyclin-like"/>
    <property type="match status" value="1"/>
</dbReference>
<gene>
    <name evidence="3" type="primary">PCL1_4</name>
    <name evidence="3" type="ORF">A0J61_04451</name>
</gene>
<dbReference type="InParanoid" id="A0A1C7NEH0"/>
<protein>
    <submittedName>
        <fullName evidence="3">PHO85 cyclin-1</fullName>
    </submittedName>
</protein>
<evidence type="ECO:0000256" key="1">
    <source>
        <dbReference type="SAM" id="MobiDB-lite"/>
    </source>
</evidence>
<dbReference type="GO" id="GO:0000307">
    <property type="term" value="C:cyclin-dependent protein kinase holoenzyme complex"/>
    <property type="evidence" value="ECO:0007669"/>
    <property type="project" value="TreeGrafter"/>
</dbReference>
<feature type="domain" description="Cyclin N-terminal" evidence="2">
    <location>
        <begin position="118"/>
        <end position="211"/>
    </location>
</feature>
<dbReference type="PANTHER" id="PTHR15615:SF10">
    <property type="entry name" value="PHO85 CYCLIN-2-RELATED"/>
    <property type="match status" value="1"/>
</dbReference>
<dbReference type="GO" id="GO:0005634">
    <property type="term" value="C:nucleus"/>
    <property type="evidence" value="ECO:0007669"/>
    <property type="project" value="TreeGrafter"/>
</dbReference>
<dbReference type="Gene3D" id="1.10.472.10">
    <property type="entry name" value="Cyclin-like"/>
    <property type="match status" value="1"/>
</dbReference>
<proteinExistence type="predicted"/>
<sequence length="276" mass="31905">MMFISKEDRILFDQISRENVTSYILDFVSREYEAIIYCPPSRKSQKANTITQDIVEDYFSNKKKKDRHYKSRSNFDHSGLPSPPLSSSPERKSYRNTMTPTINYPPTPPDTPMPLRCYIESVVKKSGTSTGTLLTSLAYARRLRAKLSRTSKGMECTHHRIFLATLIVTSKYIHDSAIKNKYWVRYALQFFSASEINLMEKQLLHLLDYQLGVSPLEFDQIICDTLQLDAQYRQPGRSFIDFTEQAEYYYSYPTLSSNETSPSFISVELSNENSPV</sequence>
<evidence type="ECO:0000313" key="3">
    <source>
        <dbReference type="EMBL" id="OBZ87502.1"/>
    </source>
</evidence>
<dbReference type="InterPro" id="IPR013922">
    <property type="entry name" value="Cyclin_PHO80-like"/>
</dbReference>
<comment type="caution">
    <text evidence="3">The sequence shown here is derived from an EMBL/GenBank/DDBJ whole genome shotgun (WGS) entry which is preliminary data.</text>
</comment>
<accession>A0A1C7NEH0</accession>
<dbReference type="OrthoDB" id="10250320at2759"/>
<dbReference type="AlphaFoldDB" id="A0A1C7NEH0"/>